<dbReference type="InterPro" id="IPR011162">
    <property type="entry name" value="MHC_I/II-like_Ag-recog"/>
</dbReference>
<keyword evidence="4 7" id="KW-1133">Transmembrane helix</keyword>
<dbReference type="InterPro" id="IPR013783">
    <property type="entry name" value="Ig-like_fold"/>
</dbReference>
<dbReference type="EMBL" id="JAFHDT010000017">
    <property type="protein sequence ID" value="KAI7797570.1"/>
    <property type="molecule type" value="Genomic_DNA"/>
</dbReference>
<dbReference type="Pfam" id="PF07654">
    <property type="entry name" value="C1-set"/>
    <property type="match status" value="1"/>
</dbReference>
<dbReference type="InterPro" id="IPR036179">
    <property type="entry name" value="Ig-like_dom_sf"/>
</dbReference>
<dbReference type="InterPro" id="IPR050160">
    <property type="entry name" value="MHC/Immunoglobulin"/>
</dbReference>
<dbReference type="Pfam" id="PF00993">
    <property type="entry name" value="MHC_II_alpha"/>
    <property type="match status" value="1"/>
</dbReference>
<evidence type="ECO:0000256" key="3">
    <source>
        <dbReference type="ARBA" id="ARBA00022729"/>
    </source>
</evidence>
<keyword evidence="12" id="KW-1185">Reference proteome</keyword>
<feature type="chain" id="PRO_5040865739" evidence="8">
    <location>
        <begin position="19"/>
        <end position="229"/>
    </location>
</feature>
<dbReference type="SMART" id="SM00920">
    <property type="entry name" value="MHC_II_alpha"/>
    <property type="match status" value="1"/>
</dbReference>
<evidence type="ECO:0000313" key="12">
    <source>
        <dbReference type="Proteomes" id="UP001059041"/>
    </source>
</evidence>
<keyword evidence="6" id="KW-0325">Glycoprotein</keyword>
<dbReference type="PANTHER" id="PTHR19944">
    <property type="entry name" value="MHC CLASS II-RELATED"/>
    <property type="match status" value="1"/>
</dbReference>
<dbReference type="SUPFAM" id="SSF54452">
    <property type="entry name" value="MHC antigen-recognition domain"/>
    <property type="match status" value="1"/>
</dbReference>
<evidence type="ECO:0000256" key="5">
    <source>
        <dbReference type="ARBA" id="ARBA00023157"/>
    </source>
</evidence>
<feature type="transmembrane region" description="Helical" evidence="7">
    <location>
        <begin position="193"/>
        <end position="216"/>
    </location>
</feature>
<evidence type="ECO:0000256" key="2">
    <source>
        <dbReference type="ARBA" id="ARBA00022692"/>
    </source>
</evidence>
<gene>
    <name evidence="11" type="ORF">IRJ41_016765</name>
</gene>
<keyword evidence="5" id="KW-1015">Disulfide bond</keyword>
<feature type="signal peptide" evidence="8">
    <location>
        <begin position="1"/>
        <end position="18"/>
    </location>
</feature>
<dbReference type="Gene3D" id="3.10.320.10">
    <property type="entry name" value="Class II Histocompatibility Antigen, M Beta Chain, Chain B, domain 1"/>
    <property type="match status" value="1"/>
</dbReference>
<evidence type="ECO:0000259" key="9">
    <source>
        <dbReference type="SMART" id="SM00407"/>
    </source>
</evidence>
<name>A0A9W7THY2_TRIRA</name>
<feature type="domain" description="MHC class II alpha chain N-terminal" evidence="10">
    <location>
        <begin position="22"/>
        <end position="101"/>
    </location>
</feature>
<keyword evidence="3 8" id="KW-0732">Signal</keyword>
<accession>A0A9W7THY2</accession>
<keyword evidence="2 7" id="KW-0812">Transmembrane</keyword>
<reference evidence="11" key="1">
    <citation type="submission" date="2021-02" db="EMBL/GenBank/DDBJ databases">
        <title>Comparative genomics reveals that relaxation of natural selection precedes convergent phenotypic evolution of cavefish.</title>
        <authorList>
            <person name="Peng Z."/>
        </authorList>
    </citation>
    <scope>NUCLEOTIDE SEQUENCE</scope>
    <source>
        <tissue evidence="11">Muscle</tissue>
    </source>
</reference>
<dbReference type="GO" id="GO:0019882">
    <property type="term" value="P:antigen processing and presentation"/>
    <property type="evidence" value="ECO:0007669"/>
    <property type="project" value="InterPro"/>
</dbReference>
<dbReference type="GO" id="GO:0006955">
    <property type="term" value="P:immune response"/>
    <property type="evidence" value="ECO:0007669"/>
    <property type="project" value="InterPro"/>
</dbReference>
<evidence type="ECO:0000256" key="8">
    <source>
        <dbReference type="SAM" id="SignalP"/>
    </source>
</evidence>
<dbReference type="SUPFAM" id="SSF48726">
    <property type="entry name" value="Immunoglobulin"/>
    <property type="match status" value="1"/>
</dbReference>
<dbReference type="InterPro" id="IPR001003">
    <property type="entry name" value="MHC_II_a_N"/>
</dbReference>
<evidence type="ECO:0000259" key="10">
    <source>
        <dbReference type="SMART" id="SM00920"/>
    </source>
</evidence>
<dbReference type="AlphaFoldDB" id="A0A9W7THY2"/>
<evidence type="ECO:0000313" key="11">
    <source>
        <dbReference type="EMBL" id="KAI7797570.1"/>
    </source>
</evidence>
<keyword evidence="7" id="KW-0472">Membrane</keyword>
<evidence type="ECO:0000256" key="1">
    <source>
        <dbReference type="ARBA" id="ARBA00004479"/>
    </source>
</evidence>
<evidence type="ECO:0000256" key="4">
    <source>
        <dbReference type="ARBA" id="ARBA00022989"/>
    </source>
</evidence>
<evidence type="ECO:0000256" key="7">
    <source>
        <dbReference type="SAM" id="Phobius"/>
    </source>
</evidence>
<feature type="domain" description="Immunoglobulin C1-set" evidence="9">
    <location>
        <begin position="119"/>
        <end position="176"/>
    </location>
</feature>
<dbReference type="InterPro" id="IPR014745">
    <property type="entry name" value="MHC_II_a/b_N"/>
</dbReference>
<protein>
    <submittedName>
        <fullName evidence="11">MHC class II antigen alpha chain</fullName>
    </submittedName>
</protein>
<proteinExistence type="predicted"/>
<dbReference type="PANTHER" id="PTHR19944:SF86">
    <property type="entry name" value="HLA CLASS II HISTOCOMPATIBILITY ANTIGEN, DR ALPHA CHAIN"/>
    <property type="match status" value="1"/>
</dbReference>
<comment type="caution">
    <text evidence="11">The sequence shown here is derived from an EMBL/GenBank/DDBJ whole genome shotgun (WGS) entry which is preliminary data.</text>
</comment>
<dbReference type="Proteomes" id="UP001059041">
    <property type="component" value="Linkage Group LG17"/>
</dbReference>
<dbReference type="SMART" id="SM00407">
    <property type="entry name" value="IGc1"/>
    <property type="match status" value="1"/>
</dbReference>
<organism evidence="11 12">
    <name type="scientific">Triplophysa rosa</name>
    <name type="common">Cave loach</name>
    <dbReference type="NCBI Taxonomy" id="992332"/>
    <lineage>
        <taxon>Eukaryota</taxon>
        <taxon>Metazoa</taxon>
        <taxon>Chordata</taxon>
        <taxon>Craniata</taxon>
        <taxon>Vertebrata</taxon>
        <taxon>Euteleostomi</taxon>
        <taxon>Actinopterygii</taxon>
        <taxon>Neopterygii</taxon>
        <taxon>Teleostei</taxon>
        <taxon>Ostariophysi</taxon>
        <taxon>Cypriniformes</taxon>
        <taxon>Nemacheilidae</taxon>
        <taxon>Triplophysa</taxon>
    </lineage>
</organism>
<comment type="subcellular location">
    <subcellularLocation>
        <location evidence="1">Membrane</location>
        <topology evidence="1">Single-pass type I membrane protein</topology>
    </subcellularLocation>
</comment>
<evidence type="ECO:0000256" key="6">
    <source>
        <dbReference type="ARBA" id="ARBA00023180"/>
    </source>
</evidence>
<sequence>MVLFVFLLVLTVIVSIDTQVPHMDMQCTGCSDMQRDFTYGLDGEVLYHSDFSKHERIVTAPDFADPITFPGFYELGVNLIEHCKSNLASTTKAHNNPKERTGRPETSIYSKDDMVLGVKNVLICHVDSFRQLEHKSKSVYQLKSDGTFNVYSSLRFTPEEGDIHSCMVYHKALEEKYETRTWEVDVALSSVGPAVFCGVGLTLGLLGVTAGIFFFIKGHHQTSHLFLQM</sequence>
<dbReference type="Gene3D" id="2.60.40.10">
    <property type="entry name" value="Immunoglobulins"/>
    <property type="match status" value="1"/>
</dbReference>
<dbReference type="GO" id="GO:0042613">
    <property type="term" value="C:MHC class II protein complex"/>
    <property type="evidence" value="ECO:0007669"/>
    <property type="project" value="InterPro"/>
</dbReference>
<dbReference type="InterPro" id="IPR003597">
    <property type="entry name" value="Ig_C1-set"/>
</dbReference>